<keyword evidence="4" id="KW-1185">Reference proteome</keyword>
<dbReference type="PROSITE" id="PS51257">
    <property type="entry name" value="PROKAR_LIPOPROTEIN"/>
    <property type="match status" value="1"/>
</dbReference>
<reference evidence="3 4" key="1">
    <citation type="submission" date="2020-01" db="EMBL/GenBank/DDBJ databases">
        <title>The draft genome sequence of Corallococcus exiguus DSM 14696.</title>
        <authorList>
            <person name="Zhang X."/>
            <person name="Zhu H."/>
        </authorList>
    </citation>
    <scope>NUCLEOTIDE SEQUENCE [LARGE SCALE GENOMIC DNA]</scope>
    <source>
        <strain evidence="3 4">DSM 14696</strain>
    </source>
</reference>
<dbReference type="Gene3D" id="2.60.40.10">
    <property type="entry name" value="Immunoglobulins"/>
    <property type="match status" value="3"/>
</dbReference>
<proteinExistence type="predicted"/>
<name>A0A7X4YHK6_9BACT</name>
<dbReference type="AlphaFoldDB" id="A0A7X4YHK6"/>
<dbReference type="InterPro" id="IPR018905">
    <property type="entry name" value="A-galactase_NEW3"/>
</dbReference>
<organism evidence="3 4">
    <name type="scientific">Corallococcus exiguus</name>
    <dbReference type="NCBI Taxonomy" id="83462"/>
    <lineage>
        <taxon>Bacteria</taxon>
        <taxon>Pseudomonadati</taxon>
        <taxon>Myxococcota</taxon>
        <taxon>Myxococcia</taxon>
        <taxon>Myxococcales</taxon>
        <taxon>Cystobacterineae</taxon>
        <taxon>Myxococcaceae</taxon>
        <taxon>Corallococcus</taxon>
    </lineage>
</organism>
<evidence type="ECO:0000256" key="1">
    <source>
        <dbReference type="SAM" id="MobiDB-lite"/>
    </source>
</evidence>
<comment type="caution">
    <text evidence="3">The sequence shown here is derived from an EMBL/GenBank/DDBJ whole genome shotgun (WGS) entry which is preliminary data.</text>
</comment>
<dbReference type="Pfam" id="PF10633">
    <property type="entry name" value="NPCBM_assoc"/>
    <property type="match status" value="1"/>
</dbReference>
<protein>
    <recommendedName>
        <fullName evidence="2">Alpha-galactosidase NEW3 domain-containing protein</fullName>
    </recommendedName>
</protein>
<dbReference type="Proteomes" id="UP000537825">
    <property type="component" value="Unassembled WGS sequence"/>
</dbReference>
<sequence length="1064" mass="112161">MFRTLLTVTLALTLGCATQEEPTPAPTAPPALAGAESAPLKEKVSQLNARLRRGEKAGLTPLLRERAEALGSLMDVDAGAALALALPESVRANLARKQPDAAPLLEARGDFEGELEVLVADNPARTEARTEHFLRVKGERLQVRFSNTPSGDLRSGLRVRVRGLKLAARLAAEDTQVVPVRQALSATSACRTTGDQRSLVILATFPGQPQTLTAEQVREVFFSTTQRSLTRYWQEVSQGRTSASGDVVGWYTLNRGYSCAESDAMRVAAIAAADADVDFRQYDRIFIVHPEATDTNCSYGGLGTLACYTQQTQDGSITASTAWLRAEYMSPNDLGVELVTHEGGHSLTLHHGSARDFGAEALGPVGSRGTLTEYGDKFTSMGDWNLGHYAAPHKVRAGWLEPSSVATVDGTDGTFTLSPLSAPMGSGLQALKVRRGFYGDGWLWLEARRQVGDYDVSFFPSQVYDGALVHYEDTYTGSYTHLLDFTPETSAWWDPAFLPGTWADPYTNLRLSVDAATPAGITVSVHYEPVPCVRAPPTVTFDTWYEYAAPGWQVDSGLSITNNDTVGCPTSTFALSTSMPAGWPTTNLPASITLEPGNQRSLYFTKEVPQGTQYATYTVDVTVARDGASITAEDILDVIAPCQQAPLEVRFDRASQTVSAGDTAAFGVTLVNHDSRACGWWYFEPASTLPAGWATDYDQYGFDIEPGGSFEFTMYKTVPTDAQGTYAVDLQILRDGYVVETTATASVTVNPCVRSAPTLSALPSTVDVVPGGTGSYTLSVTNHDAATCGASTFTLALDSDPWGSVFSTPSLTVAPGATATATLTVTAPSNAGAGSRSFELGVLRDGVSVGGAQLEARVVCVPRVPSVDFTPASATVEAGKPLTVTMAVTNNDSTACAASSFSLGASAPSGWTSSLSQMALSLARGASGQVTLTVTPPQTVSGRFTVSGTASHPGASAALGSFTVDVTPLPLKATLSVPALSYRRNGLVLVTTLVTRGTGSAQASVRFSLLRPDGLMDALTVSTDAKGKAGWSYVARVPGAHAVTATATAGTETVTSNTVGFTVQ</sequence>
<dbReference type="InterPro" id="IPR013783">
    <property type="entry name" value="Ig-like_fold"/>
</dbReference>
<dbReference type="RefSeq" id="WP_139919074.1">
    <property type="nucleotide sequence ID" value="NZ_CBCSLE010000146.1"/>
</dbReference>
<gene>
    <name evidence="3" type="ORF">GTZ93_36935</name>
</gene>
<feature type="domain" description="Alpha-galactosidase NEW3" evidence="2">
    <location>
        <begin position="876"/>
        <end position="951"/>
    </location>
</feature>
<dbReference type="EMBL" id="JAAAPK010000013">
    <property type="protein sequence ID" value="NBC45401.1"/>
    <property type="molecule type" value="Genomic_DNA"/>
</dbReference>
<evidence type="ECO:0000259" key="2">
    <source>
        <dbReference type="Pfam" id="PF10633"/>
    </source>
</evidence>
<evidence type="ECO:0000313" key="4">
    <source>
        <dbReference type="Proteomes" id="UP000537825"/>
    </source>
</evidence>
<accession>A0A7X4YHK6</accession>
<dbReference type="PANTHER" id="PTHR41775:SF1">
    <property type="entry name" value="PEPTIDASE M6-LIKE DOMAIN-CONTAINING PROTEIN"/>
    <property type="match status" value="1"/>
</dbReference>
<feature type="region of interest" description="Disordered" evidence="1">
    <location>
        <begin position="19"/>
        <end position="39"/>
    </location>
</feature>
<evidence type="ECO:0000313" key="3">
    <source>
        <dbReference type="EMBL" id="NBC45401.1"/>
    </source>
</evidence>
<dbReference type="PANTHER" id="PTHR41775">
    <property type="entry name" value="SECRETED PROTEIN-RELATED"/>
    <property type="match status" value="1"/>
</dbReference>